<evidence type="ECO:0008006" key="5">
    <source>
        <dbReference type="Google" id="ProtNLM"/>
    </source>
</evidence>
<feature type="signal peptide" evidence="2">
    <location>
        <begin position="1"/>
        <end position="19"/>
    </location>
</feature>
<proteinExistence type="predicted"/>
<dbReference type="EMBL" id="CP025430">
    <property type="protein sequence ID" value="AUH63228.1"/>
    <property type="molecule type" value="Genomic_DNA"/>
</dbReference>
<evidence type="ECO:0000256" key="1">
    <source>
        <dbReference type="SAM" id="MobiDB-lite"/>
    </source>
</evidence>
<organism evidence="3 4">
    <name type="scientific">Paracoccus zhejiangensis</name>
    <dbReference type="NCBI Taxonomy" id="1077935"/>
    <lineage>
        <taxon>Bacteria</taxon>
        <taxon>Pseudomonadati</taxon>
        <taxon>Pseudomonadota</taxon>
        <taxon>Alphaproteobacteria</taxon>
        <taxon>Rhodobacterales</taxon>
        <taxon>Paracoccaceae</taxon>
        <taxon>Paracoccus</taxon>
    </lineage>
</organism>
<sequence>MVVGALLAPFLLLSLISDAVMPVRGADGQLMLVLCTPIAVQQVATDPHHHSGHAGHAQDDPEDQPAATDRCQWAGLHPVLALITPPDLPLPENRVLSPAPPPLPVILIAARATGLPPSTGPPLAV</sequence>
<evidence type="ECO:0000313" key="3">
    <source>
        <dbReference type="EMBL" id="AUH63228.1"/>
    </source>
</evidence>
<feature type="region of interest" description="Disordered" evidence="1">
    <location>
        <begin position="45"/>
        <end position="68"/>
    </location>
</feature>
<reference evidence="3 4" key="1">
    <citation type="journal article" date="2013" name="Antonie Van Leeuwenhoek">
        <title>Paracoccus zhejiangensis sp. nov., isolated from activated sludge in wastewater-treatment system.</title>
        <authorList>
            <person name="Wu Z.G."/>
            <person name="Zhang D.F."/>
            <person name="Liu Y.L."/>
            <person name="Wang F."/>
            <person name="Jiang X."/>
            <person name="Li C."/>
            <person name="Li S.P."/>
            <person name="Hong Q."/>
            <person name="Li W.J."/>
        </authorList>
    </citation>
    <scope>NUCLEOTIDE SEQUENCE [LARGE SCALE GENOMIC DNA]</scope>
    <source>
        <strain evidence="3 4">J6</strain>
    </source>
</reference>
<feature type="chain" id="PRO_5014132940" description="DUF2946 domain-containing protein" evidence="2">
    <location>
        <begin position="20"/>
        <end position="125"/>
    </location>
</feature>
<name>A0A2H5EV99_9RHOB</name>
<keyword evidence="2" id="KW-0732">Signal</keyword>
<evidence type="ECO:0000313" key="4">
    <source>
        <dbReference type="Proteomes" id="UP000234530"/>
    </source>
</evidence>
<dbReference type="KEGG" id="pzh:CX676_02865"/>
<protein>
    <recommendedName>
        <fullName evidence="5">DUF2946 domain-containing protein</fullName>
    </recommendedName>
</protein>
<keyword evidence="4" id="KW-1185">Reference proteome</keyword>
<accession>A0A2H5EV99</accession>
<dbReference type="Proteomes" id="UP000234530">
    <property type="component" value="Chromosome"/>
</dbReference>
<evidence type="ECO:0000256" key="2">
    <source>
        <dbReference type="SAM" id="SignalP"/>
    </source>
</evidence>
<gene>
    <name evidence="3" type="ORF">CX676_02865</name>
</gene>
<dbReference type="AlphaFoldDB" id="A0A2H5EV99"/>